<dbReference type="EMBL" id="SNZH01000007">
    <property type="protein sequence ID" value="TDR43047.1"/>
    <property type="molecule type" value="Genomic_DNA"/>
</dbReference>
<organism evidence="3 4">
    <name type="scientific">Tahibacter aquaticus</name>
    <dbReference type="NCBI Taxonomy" id="520092"/>
    <lineage>
        <taxon>Bacteria</taxon>
        <taxon>Pseudomonadati</taxon>
        <taxon>Pseudomonadota</taxon>
        <taxon>Gammaproteobacteria</taxon>
        <taxon>Lysobacterales</taxon>
        <taxon>Rhodanobacteraceae</taxon>
        <taxon>Tahibacter</taxon>
    </lineage>
</organism>
<evidence type="ECO:0000313" key="3">
    <source>
        <dbReference type="EMBL" id="TDR43047.1"/>
    </source>
</evidence>
<feature type="domain" description="N-acetyltransferase" evidence="2">
    <location>
        <begin position="7"/>
        <end position="150"/>
    </location>
</feature>
<dbReference type="PANTHER" id="PTHR13947">
    <property type="entry name" value="GNAT FAMILY N-ACETYLTRANSFERASE"/>
    <property type="match status" value="1"/>
</dbReference>
<evidence type="ECO:0000259" key="2">
    <source>
        <dbReference type="PROSITE" id="PS51186"/>
    </source>
</evidence>
<dbReference type="AlphaFoldDB" id="A0A4R6YWJ3"/>
<comment type="caution">
    <text evidence="3">The sequence shown here is derived from an EMBL/GenBank/DDBJ whole genome shotgun (WGS) entry which is preliminary data.</text>
</comment>
<dbReference type="Pfam" id="PF13508">
    <property type="entry name" value="Acetyltransf_7"/>
    <property type="match status" value="1"/>
</dbReference>
<dbReference type="Proteomes" id="UP000295293">
    <property type="component" value="Unassembled WGS sequence"/>
</dbReference>
<evidence type="ECO:0000256" key="1">
    <source>
        <dbReference type="ARBA" id="ARBA00022679"/>
    </source>
</evidence>
<dbReference type="CDD" id="cd04301">
    <property type="entry name" value="NAT_SF"/>
    <property type="match status" value="1"/>
</dbReference>
<name>A0A4R6YWJ3_9GAMM</name>
<dbReference type="PANTHER" id="PTHR13947:SF37">
    <property type="entry name" value="LD18367P"/>
    <property type="match status" value="1"/>
</dbReference>
<proteinExistence type="predicted"/>
<dbReference type="Gene3D" id="3.40.630.30">
    <property type="match status" value="1"/>
</dbReference>
<dbReference type="PROSITE" id="PS51186">
    <property type="entry name" value="GNAT"/>
    <property type="match status" value="1"/>
</dbReference>
<evidence type="ECO:0000313" key="4">
    <source>
        <dbReference type="Proteomes" id="UP000295293"/>
    </source>
</evidence>
<dbReference type="SUPFAM" id="SSF55729">
    <property type="entry name" value="Acyl-CoA N-acyltransferases (Nat)"/>
    <property type="match status" value="1"/>
</dbReference>
<keyword evidence="1 3" id="KW-0808">Transferase</keyword>
<keyword evidence="4" id="KW-1185">Reference proteome</keyword>
<gene>
    <name evidence="3" type="ORF">DFR29_10752</name>
</gene>
<accession>A0A4R6YWJ3</accession>
<dbReference type="InterPro" id="IPR000182">
    <property type="entry name" value="GNAT_dom"/>
</dbReference>
<dbReference type="InterPro" id="IPR016181">
    <property type="entry name" value="Acyl_CoA_acyltransferase"/>
</dbReference>
<dbReference type="GO" id="GO:0008080">
    <property type="term" value="F:N-acetyltransferase activity"/>
    <property type="evidence" value="ECO:0007669"/>
    <property type="project" value="InterPro"/>
</dbReference>
<protein>
    <submittedName>
        <fullName evidence="3">Acetyltransferase (GNAT) family protein</fullName>
    </submittedName>
</protein>
<dbReference type="OrthoDB" id="9789605at2"/>
<reference evidence="3 4" key="1">
    <citation type="submission" date="2019-03" db="EMBL/GenBank/DDBJ databases">
        <title>Genomic Encyclopedia of Type Strains, Phase IV (KMG-IV): sequencing the most valuable type-strain genomes for metagenomic binning, comparative biology and taxonomic classification.</title>
        <authorList>
            <person name="Goeker M."/>
        </authorList>
    </citation>
    <scope>NUCLEOTIDE SEQUENCE [LARGE SCALE GENOMIC DNA]</scope>
    <source>
        <strain evidence="3 4">DSM 21667</strain>
    </source>
</reference>
<sequence length="165" mass="17857">MNNTSTLLVRAYRDSDWARLCTIHDAARLDELRQSAGTAAFLPLAQAAASEGLFDAQVCVAERDGQVAGFVAFKDDELTWLYVDPALYRRGVGRALLRHAVASARAPLTLEVLEGNDAALHFYLAEGFRLERRVEGHLAGNEAFAAVGLVLCHRPGETAADFTAA</sequence>
<dbReference type="InterPro" id="IPR050769">
    <property type="entry name" value="NAT_camello-type"/>
</dbReference>